<evidence type="ECO:0000313" key="2">
    <source>
        <dbReference type="EMBL" id="QPH53361.1"/>
    </source>
</evidence>
<keyword evidence="1" id="KW-0472">Membrane</keyword>
<feature type="transmembrane region" description="Helical" evidence="1">
    <location>
        <begin position="97"/>
        <end position="116"/>
    </location>
</feature>
<dbReference type="EMBL" id="CP064942">
    <property type="protein sequence ID" value="QPH53361.1"/>
    <property type="molecule type" value="Genomic_DNA"/>
</dbReference>
<protein>
    <submittedName>
        <fullName evidence="2">Uncharacterized protein</fullName>
    </submittedName>
</protein>
<dbReference type="RefSeq" id="WP_196102571.1">
    <property type="nucleotide sequence ID" value="NZ_CP064942.1"/>
</dbReference>
<feature type="transmembrane region" description="Helical" evidence="1">
    <location>
        <begin position="67"/>
        <end position="85"/>
    </location>
</feature>
<gene>
    <name evidence="2" type="ORF">I0K15_16450</name>
</gene>
<organism evidence="2 3">
    <name type="scientific">Pontivivens ytuae</name>
    <dbReference type="NCBI Taxonomy" id="2789856"/>
    <lineage>
        <taxon>Bacteria</taxon>
        <taxon>Pseudomonadati</taxon>
        <taxon>Pseudomonadota</taxon>
        <taxon>Alphaproteobacteria</taxon>
        <taxon>Rhodobacterales</taxon>
        <taxon>Paracoccaceae</taxon>
        <taxon>Pontivivens</taxon>
    </lineage>
</organism>
<feature type="transmembrane region" description="Helical" evidence="1">
    <location>
        <begin position="44"/>
        <end position="60"/>
    </location>
</feature>
<sequence length="117" mass="12968">MADLAFALMAGFFFTHELDAMRRHEWRILPLLRDLPEARGEAVFVWLHVPLFAALLWLALQGAATVGAAALSTFAVIHVGLHWLFRTHPANEFDNLTSWILIGGAGLFGLVHLALLL</sequence>
<keyword evidence="1" id="KW-1133">Transmembrane helix</keyword>
<dbReference type="AlphaFoldDB" id="A0A7S9QCR0"/>
<reference evidence="2 3" key="1">
    <citation type="submission" date="2020-11" db="EMBL/GenBank/DDBJ databases">
        <title>Description of Pontivivens ytuae sp. nov. isolated from deep sea sediment of Mariana Trench.</title>
        <authorList>
            <person name="Wang Z."/>
            <person name="Sun Q.-L."/>
            <person name="Xu X.-D."/>
            <person name="Tang Y.-Z."/>
            <person name="Zhang J."/>
        </authorList>
    </citation>
    <scope>NUCLEOTIDE SEQUENCE [LARGE SCALE GENOMIC DNA]</scope>
    <source>
        <strain evidence="2 3">MT2928</strain>
    </source>
</reference>
<accession>A0A7S9QCR0</accession>
<keyword evidence="1" id="KW-0812">Transmembrane</keyword>
<keyword evidence="3" id="KW-1185">Reference proteome</keyword>
<proteinExistence type="predicted"/>
<dbReference type="KEGG" id="poz:I0K15_16450"/>
<dbReference type="Pfam" id="PF20460">
    <property type="entry name" value="DUF6713"/>
    <property type="match status" value="1"/>
</dbReference>
<evidence type="ECO:0000313" key="3">
    <source>
        <dbReference type="Proteomes" id="UP000594800"/>
    </source>
</evidence>
<name>A0A7S9QCR0_9RHOB</name>
<dbReference type="Proteomes" id="UP000594800">
    <property type="component" value="Chromosome"/>
</dbReference>
<dbReference type="InterPro" id="IPR046559">
    <property type="entry name" value="DUF6713"/>
</dbReference>
<evidence type="ECO:0000256" key="1">
    <source>
        <dbReference type="SAM" id="Phobius"/>
    </source>
</evidence>